<dbReference type="EMBL" id="QBMN01000039">
    <property type="protein sequence ID" value="PZO42880.1"/>
    <property type="molecule type" value="Genomic_DNA"/>
</dbReference>
<evidence type="ECO:0000313" key="1">
    <source>
        <dbReference type="EMBL" id="PZO42880.1"/>
    </source>
</evidence>
<evidence type="ECO:0000313" key="2">
    <source>
        <dbReference type="Proteomes" id="UP000249081"/>
    </source>
</evidence>
<name>A0A2W4WEG0_9CYAN</name>
<organism evidence="1 2">
    <name type="scientific">Shackletoniella antarctica</name>
    <dbReference type="NCBI Taxonomy" id="268115"/>
    <lineage>
        <taxon>Bacteria</taxon>
        <taxon>Bacillati</taxon>
        <taxon>Cyanobacteriota</taxon>
        <taxon>Cyanophyceae</taxon>
        <taxon>Oculatellales</taxon>
        <taxon>Oculatellaceae</taxon>
        <taxon>Shackletoniella</taxon>
    </lineage>
</organism>
<protein>
    <submittedName>
        <fullName evidence="1">Uncharacterized protein</fullName>
    </submittedName>
</protein>
<dbReference type="Proteomes" id="UP000249081">
    <property type="component" value="Unassembled WGS sequence"/>
</dbReference>
<gene>
    <name evidence="1" type="ORF">DCF17_07525</name>
</gene>
<reference evidence="1 2" key="2">
    <citation type="submission" date="2018-06" db="EMBL/GenBank/DDBJ databases">
        <title>Metagenomic assembly of (sub)arctic Cyanobacteria and their associated microbiome from non-axenic cultures.</title>
        <authorList>
            <person name="Baurain D."/>
        </authorList>
    </citation>
    <scope>NUCLEOTIDE SEQUENCE [LARGE SCALE GENOMIC DNA]</scope>
    <source>
        <strain evidence="1">ULC041bin1</strain>
    </source>
</reference>
<proteinExistence type="predicted"/>
<dbReference type="AlphaFoldDB" id="A0A2W4WEG0"/>
<comment type="caution">
    <text evidence="1">The sequence shown here is derived from an EMBL/GenBank/DDBJ whole genome shotgun (WGS) entry which is preliminary data.</text>
</comment>
<reference evidence="2" key="1">
    <citation type="submission" date="2018-04" db="EMBL/GenBank/DDBJ databases">
        <authorList>
            <person name="Cornet L."/>
        </authorList>
    </citation>
    <scope>NUCLEOTIDE SEQUENCE [LARGE SCALE GENOMIC DNA]</scope>
</reference>
<accession>A0A2W4WEG0</accession>
<sequence length="65" mass="7545">MLVIKFTYPCFLFTLFQMINHSPEKIAILITTPETKLFKILRGCFINAFSNEYAKDLSISILSIR</sequence>